<evidence type="ECO:0008006" key="3">
    <source>
        <dbReference type="Google" id="ProtNLM"/>
    </source>
</evidence>
<keyword evidence="2" id="KW-1185">Reference proteome</keyword>
<dbReference type="STRING" id="1637975.AN957_10155"/>
<dbReference type="AlphaFoldDB" id="A0A0Q3QLL9"/>
<dbReference type="Proteomes" id="UP000050996">
    <property type="component" value="Unassembled WGS sequence"/>
</dbReference>
<comment type="caution">
    <text evidence="1">The sequence shown here is derived from an EMBL/GenBank/DDBJ whole genome shotgun (WGS) entry which is preliminary data.</text>
</comment>
<dbReference type="EMBL" id="LJIX01000006">
    <property type="protein sequence ID" value="KQL18897.1"/>
    <property type="molecule type" value="Genomic_DNA"/>
</dbReference>
<sequence length="64" mass="7578">MKEEHIQEVLDKLKNGELTEYYVSKEDFLPVRNVLVKRADFKNFRGIAKRGGAVLYRYMETPRS</sequence>
<evidence type="ECO:0000313" key="2">
    <source>
        <dbReference type="Proteomes" id="UP000050996"/>
    </source>
</evidence>
<proteinExistence type="predicted"/>
<organism evidence="1 2">
    <name type="scientific">Cytobacillus solani</name>
    <dbReference type="NCBI Taxonomy" id="1637975"/>
    <lineage>
        <taxon>Bacteria</taxon>
        <taxon>Bacillati</taxon>
        <taxon>Bacillota</taxon>
        <taxon>Bacilli</taxon>
        <taxon>Bacillales</taxon>
        <taxon>Bacillaceae</taxon>
        <taxon>Cytobacillus</taxon>
    </lineage>
</organism>
<evidence type="ECO:0000313" key="1">
    <source>
        <dbReference type="EMBL" id="KQL18897.1"/>
    </source>
</evidence>
<gene>
    <name evidence="1" type="ORF">AN957_10155</name>
</gene>
<protein>
    <recommendedName>
        <fullName evidence="3">Abortive phage infection protein</fullName>
    </recommendedName>
</protein>
<dbReference type="PATRIC" id="fig|1637975.4.peg.1816"/>
<dbReference type="RefSeq" id="WP_053475404.1">
    <property type="nucleotide sequence ID" value="NZ_CP041305.1"/>
</dbReference>
<reference evidence="1 2" key="1">
    <citation type="submission" date="2015-09" db="EMBL/GenBank/DDBJ databases">
        <title>Genome sequencing project for genomic taxonomy and phylogenomics of Bacillus-like bacteria.</title>
        <authorList>
            <person name="Liu B."/>
            <person name="Wang J."/>
            <person name="Zhu Y."/>
            <person name="Liu G."/>
            <person name="Chen Q."/>
            <person name="Chen Z."/>
            <person name="Lan J."/>
            <person name="Che J."/>
            <person name="Ge C."/>
            <person name="Shi H."/>
            <person name="Pan Z."/>
            <person name="Liu X."/>
        </authorList>
    </citation>
    <scope>NUCLEOTIDE SEQUENCE [LARGE SCALE GENOMIC DNA]</scope>
    <source>
        <strain evidence="1 2">FJAT-18043</strain>
    </source>
</reference>
<accession>A0A0Q3QLL9</accession>
<name>A0A0Q3QLL9_9BACI</name>